<feature type="transmembrane region" description="Helical" evidence="1">
    <location>
        <begin position="46"/>
        <end position="65"/>
    </location>
</feature>
<evidence type="ECO:0000313" key="3">
    <source>
        <dbReference type="Proteomes" id="UP001596180"/>
    </source>
</evidence>
<dbReference type="Proteomes" id="UP001596180">
    <property type="component" value="Unassembled WGS sequence"/>
</dbReference>
<name>A0ABW1DYV4_9ACTN</name>
<evidence type="ECO:0000313" key="2">
    <source>
        <dbReference type="EMBL" id="MFC5852941.1"/>
    </source>
</evidence>
<evidence type="ECO:0000256" key="1">
    <source>
        <dbReference type="SAM" id="Phobius"/>
    </source>
</evidence>
<dbReference type="EMBL" id="JBHSOA010000028">
    <property type="protein sequence ID" value="MFC5852941.1"/>
    <property type="molecule type" value="Genomic_DNA"/>
</dbReference>
<keyword evidence="3" id="KW-1185">Reference proteome</keyword>
<proteinExistence type="predicted"/>
<keyword evidence="1" id="KW-0812">Transmembrane</keyword>
<dbReference type="RefSeq" id="WP_381363034.1">
    <property type="nucleotide sequence ID" value="NZ_JBHSOA010000028.1"/>
</dbReference>
<reference evidence="3" key="1">
    <citation type="journal article" date="2019" name="Int. J. Syst. Evol. Microbiol.">
        <title>The Global Catalogue of Microorganisms (GCM) 10K type strain sequencing project: providing services to taxonomists for standard genome sequencing and annotation.</title>
        <authorList>
            <consortium name="The Broad Institute Genomics Platform"/>
            <consortium name="The Broad Institute Genome Sequencing Center for Infectious Disease"/>
            <person name="Wu L."/>
            <person name="Ma J."/>
        </authorList>
    </citation>
    <scope>NUCLEOTIDE SEQUENCE [LARGE SCALE GENOMIC DNA]</scope>
    <source>
        <strain evidence="3">JCM 10411</strain>
    </source>
</reference>
<feature type="transmembrane region" description="Helical" evidence="1">
    <location>
        <begin position="207"/>
        <end position="231"/>
    </location>
</feature>
<protein>
    <recommendedName>
        <fullName evidence="4">ABC transporter permease</fullName>
    </recommendedName>
</protein>
<evidence type="ECO:0008006" key="4">
    <source>
        <dbReference type="Google" id="ProtNLM"/>
    </source>
</evidence>
<organism evidence="2 3">
    <name type="scientific">Streptomyces chlorus</name>
    <dbReference type="NCBI Taxonomy" id="887452"/>
    <lineage>
        <taxon>Bacteria</taxon>
        <taxon>Bacillati</taxon>
        <taxon>Actinomycetota</taxon>
        <taxon>Actinomycetes</taxon>
        <taxon>Kitasatosporales</taxon>
        <taxon>Streptomycetaceae</taxon>
        <taxon>Streptomyces</taxon>
    </lineage>
</organism>
<keyword evidence="1" id="KW-0472">Membrane</keyword>
<feature type="transmembrane region" description="Helical" evidence="1">
    <location>
        <begin position="92"/>
        <end position="114"/>
    </location>
</feature>
<comment type="caution">
    <text evidence="2">The sequence shown here is derived from an EMBL/GenBank/DDBJ whole genome shotgun (WGS) entry which is preliminary data.</text>
</comment>
<sequence length="298" mass="31489">MSPLVTNEADTATHDRAVPVVPLAGTALKRAVDFEWLRLKGLRSTWAVLGSLTVLALLNGVLLPMEAAEPERGGQPFVEVARLVDTLQFNAIAMQLPLNAWLLVFVFGTGPIASEFRHRTARTAWLTVGSRGLSYAAKLLVGALGALTGSTVALGLGIAAGSTALAVRGLPQPDWPAAFGPLLRYLIVMTFLPILAGGLASLVRSRLVAVLSIILWPLLLERIFGLAVASVTGADEVRSWLPFAAARAAMNGAEQPDGFTRALIGSDLAPLTGLSTFCFYATVLACCGWLGYRRRAAS</sequence>
<accession>A0ABW1DYV4</accession>
<feature type="transmembrane region" description="Helical" evidence="1">
    <location>
        <begin position="268"/>
        <end position="292"/>
    </location>
</feature>
<feature type="transmembrane region" description="Helical" evidence="1">
    <location>
        <begin position="182"/>
        <end position="200"/>
    </location>
</feature>
<feature type="transmembrane region" description="Helical" evidence="1">
    <location>
        <begin position="135"/>
        <end position="162"/>
    </location>
</feature>
<gene>
    <name evidence="2" type="ORF">ACFPZI_14160</name>
</gene>
<keyword evidence="1" id="KW-1133">Transmembrane helix</keyword>